<dbReference type="EMBL" id="MNUO01000106">
    <property type="protein sequence ID" value="OIN96270.1"/>
    <property type="molecule type" value="Genomic_DNA"/>
</dbReference>
<evidence type="ECO:0000313" key="3">
    <source>
        <dbReference type="Proteomes" id="UP000182278"/>
    </source>
</evidence>
<dbReference type="STRING" id="1817893.AUJ66_06905"/>
<sequence>MEGMYETCHMHLDSIFPESTRNFLAGLDSNLSDEAKLRLRWFDYYQKTGNISLTCRYFGISRKTFHKWKKKYNPWDLNTLNSCSKRPKRVRSSKIPLETQDLISSVRKSYPAWSKYKLQVILKRDHGIKISSSSIGRILKKRNLILAKQTRRRQLAYRRKRLRPSKELKIDNFGDLVQIDTKHFWLPWGEKRYHYTAIDCLGKMKYSRVYKTLSSRKAKQFFQEVKNKFLFPIKRVQTDNGPEFALEFDKLLQKEKIPHYFIYPSTPKQNSIVERVIQTDIKEFYEQGNLAPTIEEQNNLLEIWDETYNTVRPHQSLDFLTPKEYNEKYRLKHQILRPISVTYVLDQNTVDIYPCCSQCSRYGFFV</sequence>
<dbReference type="Gene3D" id="3.30.420.10">
    <property type="entry name" value="Ribonuclease H-like superfamily/Ribonuclease H"/>
    <property type="match status" value="1"/>
</dbReference>
<dbReference type="InterPro" id="IPR001584">
    <property type="entry name" value="Integrase_cat-core"/>
</dbReference>
<dbReference type="PANTHER" id="PTHR47515:SF2">
    <property type="entry name" value="INTEGRASE CORE DOMAIN PROTEIN"/>
    <property type="match status" value="1"/>
</dbReference>
<dbReference type="SUPFAM" id="SSF53098">
    <property type="entry name" value="Ribonuclease H-like"/>
    <property type="match status" value="1"/>
</dbReference>
<evidence type="ECO:0000313" key="2">
    <source>
        <dbReference type="EMBL" id="OIN96270.1"/>
    </source>
</evidence>
<dbReference type="InterPro" id="IPR009057">
    <property type="entry name" value="Homeodomain-like_sf"/>
</dbReference>
<dbReference type="Proteomes" id="UP000182278">
    <property type="component" value="Unassembled WGS sequence"/>
</dbReference>
<protein>
    <recommendedName>
        <fullName evidence="1">Integrase catalytic domain-containing protein</fullName>
    </recommendedName>
</protein>
<organism evidence="2 3">
    <name type="scientific">Candidatus Desantisbacteria bacterium CG1_02_38_46</name>
    <dbReference type="NCBI Taxonomy" id="1817893"/>
    <lineage>
        <taxon>Bacteria</taxon>
        <taxon>Candidatus Desantisiibacteriota</taxon>
    </lineage>
</organism>
<feature type="domain" description="Integrase catalytic" evidence="1">
    <location>
        <begin position="160"/>
        <end position="330"/>
    </location>
</feature>
<gene>
    <name evidence="2" type="ORF">AUJ66_06905</name>
</gene>
<dbReference type="Pfam" id="PF13683">
    <property type="entry name" value="rve_3"/>
    <property type="match status" value="1"/>
</dbReference>
<proteinExistence type="predicted"/>
<reference evidence="2 3" key="1">
    <citation type="journal article" date="2016" name="Environ. Microbiol.">
        <title>Genomic resolution of a cold subsurface aquifer community provides metabolic insights for novel microbes adapted to high CO concentrations.</title>
        <authorList>
            <person name="Probst A.J."/>
            <person name="Castelle C.J."/>
            <person name="Singh A."/>
            <person name="Brown C.T."/>
            <person name="Anantharaman K."/>
            <person name="Sharon I."/>
            <person name="Hug L.A."/>
            <person name="Burstein D."/>
            <person name="Emerson J.B."/>
            <person name="Thomas B.C."/>
            <person name="Banfield J.F."/>
        </authorList>
    </citation>
    <scope>NUCLEOTIDE SEQUENCE [LARGE SCALE GENOMIC DNA]</scope>
    <source>
        <strain evidence="2">CG1_02_38_46</strain>
    </source>
</reference>
<dbReference type="SUPFAM" id="SSF46689">
    <property type="entry name" value="Homeodomain-like"/>
    <property type="match status" value="1"/>
</dbReference>
<dbReference type="PANTHER" id="PTHR47515">
    <property type="entry name" value="LOW CALCIUM RESPONSE LOCUS PROTEIN T"/>
    <property type="match status" value="1"/>
</dbReference>
<accession>A0A1J4SDW0</accession>
<dbReference type="AlphaFoldDB" id="A0A1J4SDW0"/>
<dbReference type="InterPro" id="IPR012337">
    <property type="entry name" value="RNaseH-like_sf"/>
</dbReference>
<comment type="caution">
    <text evidence="2">The sequence shown here is derived from an EMBL/GenBank/DDBJ whole genome shotgun (WGS) entry which is preliminary data.</text>
</comment>
<dbReference type="InterPro" id="IPR036397">
    <property type="entry name" value="RNaseH_sf"/>
</dbReference>
<dbReference type="GO" id="GO:0003676">
    <property type="term" value="F:nucleic acid binding"/>
    <property type="evidence" value="ECO:0007669"/>
    <property type="project" value="InterPro"/>
</dbReference>
<name>A0A1J4SDW0_9BACT</name>
<dbReference type="PROSITE" id="PS50994">
    <property type="entry name" value="INTEGRASE"/>
    <property type="match status" value="1"/>
</dbReference>
<evidence type="ECO:0000259" key="1">
    <source>
        <dbReference type="PROSITE" id="PS50994"/>
    </source>
</evidence>
<dbReference type="GO" id="GO:0015074">
    <property type="term" value="P:DNA integration"/>
    <property type="evidence" value="ECO:0007669"/>
    <property type="project" value="InterPro"/>
</dbReference>
<dbReference type="Pfam" id="PF13565">
    <property type="entry name" value="HTH_32"/>
    <property type="match status" value="1"/>
</dbReference>